<evidence type="ECO:0000313" key="2">
    <source>
        <dbReference type="EMBL" id="KAI9632148.1"/>
    </source>
</evidence>
<feature type="region of interest" description="Disordered" evidence="1">
    <location>
        <begin position="50"/>
        <end position="87"/>
    </location>
</feature>
<name>A0AA38GZZ6_9TREE</name>
<dbReference type="Proteomes" id="UP001164286">
    <property type="component" value="Unassembled WGS sequence"/>
</dbReference>
<gene>
    <name evidence="2" type="ORF">MKK02DRAFT_30682</name>
</gene>
<reference evidence="2" key="1">
    <citation type="journal article" date="2022" name="G3 (Bethesda)">
        <title>High quality genome of the basidiomycete yeast Dioszegia hungarica PDD-24b-2 isolated from cloud water.</title>
        <authorList>
            <person name="Jarrige D."/>
            <person name="Haridas S."/>
            <person name="Bleykasten-Grosshans C."/>
            <person name="Joly M."/>
            <person name="Nadalig T."/>
            <person name="Sancelme M."/>
            <person name="Vuilleumier S."/>
            <person name="Grigoriev I.V."/>
            <person name="Amato P."/>
            <person name="Bringel F."/>
        </authorList>
    </citation>
    <scope>NUCLEOTIDE SEQUENCE</scope>
    <source>
        <strain evidence="2">PDD-24b-2</strain>
    </source>
</reference>
<dbReference type="AlphaFoldDB" id="A0AA38GZZ6"/>
<dbReference type="GeneID" id="77727312"/>
<sequence>MFDTVIDTALSVASQAGGLVLENSTAAAATLTVFGGVVGAGVYLWGEKGSEGTVDESRDPITGAELDKPVSEEEDGTVDVGTIDAGTDDVQKRVGAEAWSTVRRSEDAGDLNMHHIAL</sequence>
<proteinExistence type="predicted"/>
<comment type="caution">
    <text evidence="2">The sequence shown here is derived from an EMBL/GenBank/DDBJ whole genome shotgun (WGS) entry which is preliminary data.</text>
</comment>
<feature type="compositionally biased region" description="Basic and acidic residues" evidence="1">
    <location>
        <begin position="55"/>
        <end position="71"/>
    </location>
</feature>
<evidence type="ECO:0000313" key="3">
    <source>
        <dbReference type="Proteomes" id="UP001164286"/>
    </source>
</evidence>
<protein>
    <submittedName>
        <fullName evidence="2">Uncharacterized protein</fullName>
    </submittedName>
</protein>
<dbReference type="RefSeq" id="XP_052941925.1">
    <property type="nucleotide sequence ID" value="XM_053088107.1"/>
</dbReference>
<keyword evidence="3" id="KW-1185">Reference proteome</keyword>
<dbReference type="EMBL" id="JAKWFO010000015">
    <property type="protein sequence ID" value="KAI9632148.1"/>
    <property type="molecule type" value="Genomic_DNA"/>
</dbReference>
<organism evidence="2 3">
    <name type="scientific">Dioszegia hungarica</name>
    <dbReference type="NCBI Taxonomy" id="4972"/>
    <lineage>
        <taxon>Eukaryota</taxon>
        <taxon>Fungi</taxon>
        <taxon>Dikarya</taxon>
        <taxon>Basidiomycota</taxon>
        <taxon>Agaricomycotina</taxon>
        <taxon>Tremellomycetes</taxon>
        <taxon>Tremellales</taxon>
        <taxon>Bulleribasidiaceae</taxon>
        <taxon>Dioszegia</taxon>
    </lineage>
</organism>
<accession>A0AA38GZZ6</accession>
<evidence type="ECO:0000256" key="1">
    <source>
        <dbReference type="SAM" id="MobiDB-lite"/>
    </source>
</evidence>